<evidence type="ECO:0000313" key="2">
    <source>
        <dbReference type="Proteomes" id="UP000663193"/>
    </source>
</evidence>
<keyword evidence="2" id="KW-1185">Reference proteome</keyword>
<name>A0A7U2I265_PHANO</name>
<dbReference type="VEuPathDB" id="FungiDB:JI435_091320"/>
<gene>
    <name evidence="1" type="ORF">JI435_091320</name>
</gene>
<reference evidence="2" key="1">
    <citation type="journal article" date="2021" name="BMC Genomics">
        <title>Chromosome-level genome assembly and manually-curated proteome of model necrotroph Parastagonospora nodorum Sn15 reveals a genome-wide trove of candidate effector homologs, and redundancy of virulence-related functions within an accessory chromosome.</title>
        <authorList>
            <person name="Bertazzoni S."/>
            <person name="Jones D.A.B."/>
            <person name="Phan H.T."/>
            <person name="Tan K.-C."/>
            <person name="Hane J.K."/>
        </authorList>
    </citation>
    <scope>NUCLEOTIDE SEQUENCE [LARGE SCALE GENOMIC DNA]</scope>
    <source>
        <strain evidence="2">SN15 / ATCC MYA-4574 / FGSC 10173)</strain>
    </source>
</reference>
<dbReference type="AlphaFoldDB" id="A0A7U2I265"/>
<dbReference type="EMBL" id="CP069033">
    <property type="protein sequence ID" value="QRD00576.1"/>
    <property type="molecule type" value="Genomic_DNA"/>
</dbReference>
<proteinExistence type="predicted"/>
<dbReference type="Proteomes" id="UP000663193">
    <property type="component" value="Chromosome 11"/>
</dbReference>
<accession>A0A7U2I265</accession>
<sequence>MKFQAAQHAASRRQIQTYISGGLTRLEYWHRPVRPICNDLTRYPNSYIPQTPLNTMPVIEFGLMGVGPLTTSQTQPHPRRRPAQSMAFRHVGTRRAALDARRSGSRWSFESIGIL</sequence>
<protein>
    <submittedName>
        <fullName evidence="1">Uncharacterized protein</fullName>
    </submittedName>
</protein>
<organism evidence="1 2">
    <name type="scientific">Phaeosphaeria nodorum (strain SN15 / ATCC MYA-4574 / FGSC 10173)</name>
    <name type="common">Glume blotch fungus</name>
    <name type="synonym">Parastagonospora nodorum</name>
    <dbReference type="NCBI Taxonomy" id="321614"/>
    <lineage>
        <taxon>Eukaryota</taxon>
        <taxon>Fungi</taxon>
        <taxon>Dikarya</taxon>
        <taxon>Ascomycota</taxon>
        <taxon>Pezizomycotina</taxon>
        <taxon>Dothideomycetes</taxon>
        <taxon>Pleosporomycetidae</taxon>
        <taxon>Pleosporales</taxon>
        <taxon>Pleosporineae</taxon>
        <taxon>Phaeosphaeriaceae</taxon>
        <taxon>Parastagonospora</taxon>
    </lineage>
</organism>
<evidence type="ECO:0000313" key="1">
    <source>
        <dbReference type="EMBL" id="QRD00576.1"/>
    </source>
</evidence>